<dbReference type="InterPro" id="IPR036068">
    <property type="entry name" value="Nicotinate_pribotase-like_C"/>
</dbReference>
<gene>
    <name evidence="12" type="primary">nadC</name>
    <name evidence="12" type="ORF">GWK41_06465</name>
</gene>
<feature type="domain" description="Quinolinate phosphoribosyl transferase C-terminal" evidence="10">
    <location>
        <begin position="109"/>
        <end position="274"/>
    </location>
</feature>
<evidence type="ECO:0000259" key="10">
    <source>
        <dbReference type="Pfam" id="PF01729"/>
    </source>
</evidence>
<dbReference type="InterPro" id="IPR002638">
    <property type="entry name" value="Quinolinate_PRibosylTrfase_C"/>
</dbReference>
<protein>
    <recommendedName>
        <fullName evidence="4">nicotinate-nucleotide diphosphorylase (carboxylating)</fullName>
        <ecNumber evidence="4">2.4.2.19</ecNumber>
    </recommendedName>
    <alternativeName>
        <fullName evidence="8">Quinolinate phosphoribosyltransferase [decarboxylating]</fullName>
    </alternativeName>
</protein>
<dbReference type="RefSeq" id="WP_200674124.1">
    <property type="nucleotide sequence ID" value="NZ_JAACYA010000002.1"/>
</dbReference>
<sequence>MLEKLFVRKKIEEFLLEDIGHQDITTENLTVEKPVYAEIVSKDNGIIAGLEIAITVFDILDPSVEIKKLKKDGDTIFKGEKICEIYGDGRTVLKAERVMLNIIQKLSGIATTTSRYVEKIKGTGVKLLDTRKTTPGLRAFEKYAVRVGGGFNHRFALHDMVMIKDNHIVLAGGIKEAVRQIKEKVSPMVKVEVEVSSLEEFKEALETEVDVIMLDNMSIDEIKEAVKINRKRKLLEASGNITLENIREYALTGIDFISSGSIIYSAKWLDISLKFK</sequence>
<dbReference type="GO" id="GO:0004514">
    <property type="term" value="F:nicotinate-nucleotide diphosphorylase (carboxylating) activity"/>
    <property type="evidence" value="ECO:0007669"/>
    <property type="project" value="UniProtKB-EC"/>
</dbReference>
<dbReference type="InterPro" id="IPR013785">
    <property type="entry name" value="Aldolase_TIM"/>
</dbReference>
<dbReference type="Pfam" id="PF02749">
    <property type="entry name" value="QRPTase_N"/>
    <property type="match status" value="1"/>
</dbReference>
<dbReference type="EMBL" id="JAACYA010000002">
    <property type="protein sequence ID" value="MBK3332707.1"/>
    <property type="molecule type" value="Genomic_DNA"/>
</dbReference>
<reference evidence="12 13" key="1">
    <citation type="journal article" date="2021" name="Syst. Appl. Microbiol.">
        <title>Persephonella atlantica sp. nov.: How to adapt to physico-chemical gradients in high temperature hydrothermal habitats.</title>
        <authorList>
            <person name="Francois D.X."/>
            <person name="Godfroy A."/>
            <person name="Mathien C."/>
            <person name="Aube J."/>
            <person name="Cathalot C."/>
            <person name="Lesongeur F."/>
            <person name="L'Haridon S."/>
            <person name="Philippon X."/>
            <person name="Roussel E.G."/>
        </authorList>
    </citation>
    <scope>NUCLEOTIDE SEQUENCE [LARGE SCALE GENOMIC DNA]</scope>
    <source>
        <strain evidence="12 13">MO1340</strain>
    </source>
</reference>
<dbReference type="Gene3D" id="3.20.20.70">
    <property type="entry name" value="Aldolase class I"/>
    <property type="match status" value="1"/>
</dbReference>
<evidence type="ECO:0000256" key="1">
    <source>
        <dbReference type="ARBA" id="ARBA00003237"/>
    </source>
</evidence>
<dbReference type="Proteomes" id="UP000772812">
    <property type="component" value="Unassembled WGS sequence"/>
</dbReference>
<organism evidence="12 13">
    <name type="scientific">Persephonella atlantica</name>
    <dbReference type="NCBI Taxonomy" id="2699429"/>
    <lineage>
        <taxon>Bacteria</taxon>
        <taxon>Pseudomonadati</taxon>
        <taxon>Aquificota</taxon>
        <taxon>Aquificia</taxon>
        <taxon>Aquificales</taxon>
        <taxon>Hydrogenothermaceae</taxon>
        <taxon>Persephonella</taxon>
    </lineage>
</organism>
<proteinExistence type="inferred from homology"/>
<evidence type="ECO:0000256" key="2">
    <source>
        <dbReference type="ARBA" id="ARBA00004893"/>
    </source>
</evidence>
<comment type="caution">
    <text evidence="12">The sequence shown here is derived from an EMBL/GenBank/DDBJ whole genome shotgun (WGS) entry which is preliminary data.</text>
</comment>
<dbReference type="PIRSF" id="PIRSF006250">
    <property type="entry name" value="NadC_ModD"/>
    <property type="match status" value="1"/>
</dbReference>
<evidence type="ECO:0000256" key="4">
    <source>
        <dbReference type="ARBA" id="ARBA00011944"/>
    </source>
</evidence>
<evidence type="ECO:0000313" key="13">
    <source>
        <dbReference type="Proteomes" id="UP000772812"/>
    </source>
</evidence>
<dbReference type="SUPFAM" id="SSF54675">
    <property type="entry name" value="Nicotinate/Quinolinate PRTase N-terminal domain-like"/>
    <property type="match status" value="1"/>
</dbReference>
<dbReference type="InterPro" id="IPR027277">
    <property type="entry name" value="NadC/ModD"/>
</dbReference>
<accession>A0ABS1GIF5</accession>
<comment type="similarity">
    <text evidence="3 9">Belongs to the NadC/ModD family.</text>
</comment>
<dbReference type="InterPro" id="IPR022412">
    <property type="entry name" value="Quinolinate_PRibosylTrfase_N"/>
</dbReference>
<keyword evidence="7 9" id="KW-0808">Transferase</keyword>
<feature type="domain" description="Quinolinate phosphoribosyl transferase N-terminal" evidence="11">
    <location>
        <begin position="23"/>
        <end position="107"/>
    </location>
</feature>
<evidence type="ECO:0000313" key="12">
    <source>
        <dbReference type="EMBL" id="MBK3332707.1"/>
    </source>
</evidence>
<dbReference type="NCBIfam" id="TIGR00078">
    <property type="entry name" value="nadC"/>
    <property type="match status" value="1"/>
</dbReference>
<evidence type="ECO:0000256" key="8">
    <source>
        <dbReference type="ARBA" id="ARBA00033102"/>
    </source>
</evidence>
<evidence type="ECO:0000256" key="6">
    <source>
        <dbReference type="ARBA" id="ARBA00022676"/>
    </source>
</evidence>
<dbReference type="CDD" id="cd01572">
    <property type="entry name" value="QPRTase"/>
    <property type="match status" value="1"/>
</dbReference>
<keyword evidence="13" id="KW-1185">Reference proteome</keyword>
<dbReference type="PANTHER" id="PTHR32179">
    <property type="entry name" value="NICOTINATE-NUCLEOTIDE PYROPHOSPHORYLASE [CARBOXYLATING]"/>
    <property type="match status" value="1"/>
</dbReference>
<comment type="pathway">
    <text evidence="2">Cofactor biosynthesis; NAD(+) biosynthesis; nicotinate D-ribonucleotide from quinolinate: step 1/1.</text>
</comment>
<evidence type="ECO:0000256" key="9">
    <source>
        <dbReference type="PIRNR" id="PIRNR006250"/>
    </source>
</evidence>
<dbReference type="Pfam" id="PF01729">
    <property type="entry name" value="QRPTase_C"/>
    <property type="match status" value="1"/>
</dbReference>
<comment type="function">
    <text evidence="1">Involved in the catabolism of quinolinic acid (QA).</text>
</comment>
<evidence type="ECO:0000256" key="5">
    <source>
        <dbReference type="ARBA" id="ARBA00022642"/>
    </source>
</evidence>
<dbReference type="InterPro" id="IPR004393">
    <property type="entry name" value="NadC"/>
</dbReference>
<dbReference type="SUPFAM" id="SSF51690">
    <property type="entry name" value="Nicotinate/Quinolinate PRTase C-terminal domain-like"/>
    <property type="match status" value="1"/>
</dbReference>
<evidence type="ECO:0000256" key="7">
    <source>
        <dbReference type="ARBA" id="ARBA00022679"/>
    </source>
</evidence>
<keyword evidence="6 9" id="KW-0328">Glycosyltransferase</keyword>
<keyword evidence="5" id="KW-0662">Pyridine nucleotide biosynthesis</keyword>
<dbReference type="PANTHER" id="PTHR32179:SF3">
    <property type="entry name" value="NICOTINATE-NUCLEOTIDE PYROPHOSPHORYLASE [CARBOXYLATING]"/>
    <property type="match status" value="1"/>
</dbReference>
<name>A0ABS1GIF5_9AQUI</name>
<evidence type="ECO:0000259" key="11">
    <source>
        <dbReference type="Pfam" id="PF02749"/>
    </source>
</evidence>
<dbReference type="InterPro" id="IPR037128">
    <property type="entry name" value="Quinolinate_PRibosylTase_N_sf"/>
</dbReference>
<dbReference type="Gene3D" id="3.90.1170.20">
    <property type="entry name" value="Quinolinate phosphoribosyl transferase, N-terminal domain"/>
    <property type="match status" value="1"/>
</dbReference>
<dbReference type="EC" id="2.4.2.19" evidence="4"/>
<evidence type="ECO:0000256" key="3">
    <source>
        <dbReference type="ARBA" id="ARBA00009400"/>
    </source>
</evidence>